<accession>A0A016SFM3</accession>
<dbReference type="Proteomes" id="UP000024635">
    <property type="component" value="Unassembled WGS sequence"/>
</dbReference>
<protein>
    <submittedName>
        <fullName evidence="1">Uncharacterized protein</fullName>
    </submittedName>
</protein>
<reference evidence="2" key="1">
    <citation type="journal article" date="2015" name="Nat. Genet.">
        <title>The genome and transcriptome of the zoonotic hookworm Ancylostoma ceylanicum identify infection-specific gene families.</title>
        <authorList>
            <person name="Schwarz E.M."/>
            <person name="Hu Y."/>
            <person name="Antoshechkin I."/>
            <person name="Miller M.M."/>
            <person name="Sternberg P.W."/>
            <person name="Aroian R.V."/>
        </authorList>
    </citation>
    <scope>NUCLEOTIDE SEQUENCE</scope>
    <source>
        <strain evidence="2">HY135</strain>
    </source>
</reference>
<dbReference type="AlphaFoldDB" id="A0A016SFM3"/>
<evidence type="ECO:0000313" key="1">
    <source>
        <dbReference type="EMBL" id="EYB89187.1"/>
    </source>
</evidence>
<organism evidence="1 2">
    <name type="scientific">Ancylostoma ceylanicum</name>
    <dbReference type="NCBI Taxonomy" id="53326"/>
    <lineage>
        <taxon>Eukaryota</taxon>
        <taxon>Metazoa</taxon>
        <taxon>Ecdysozoa</taxon>
        <taxon>Nematoda</taxon>
        <taxon>Chromadorea</taxon>
        <taxon>Rhabditida</taxon>
        <taxon>Rhabditina</taxon>
        <taxon>Rhabditomorpha</taxon>
        <taxon>Strongyloidea</taxon>
        <taxon>Ancylostomatidae</taxon>
        <taxon>Ancylostomatinae</taxon>
        <taxon>Ancylostoma</taxon>
    </lineage>
</organism>
<proteinExistence type="predicted"/>
<name>A0A016SFM3_9BILA</name>
<gene>
    <name evidence="1" type="primary">Acey_s0235.g3203</name>
    <name evidence="1" type="ORF">Y032_0235g3203</name>
</gene>
<evidence type="ECO:0000313" key="2">
    <source>
        <dbReference type="Proteomes" id="UP000024635"/>
    </source>
</evidence>
<keyword evidence="2" id="KW-1185">Reference proteome</keyword>
<comment type="caution">
    <text evidence="1">The sequence shown here is derived from an EMBL/GenBank/DDBJ whole genome shotgun (WGS) entry which is preliminary data.</text>
</comment>
<sequence length="105" mass="11202">MGFDGCGAFVRIRHGGPAAAMRSLASATVALLLRRNARLRVRLGQAVAKTPGYGVRLGQAVAKTPCYGSTLAKEWRNRQGTGPPWRSSGEKAILRVLPDQAVTKT</sequence>
<dbReference type="EMBL" id="JARK01001571">
    <property type="protein sequence ID" value="EYB89187.1"/>
    <property type="molecule type" value="Genomic_DNA"/>
</dbReference>